<evidence type="ECO:0000313" key="2">
    <source>
        <dbReference type="EMBL" id="SDP97379.1"/>
    </source>
</evidence>
<dbReference type="EMBL" id="FNJU01000028">
    <property type="protein sequence ID" value="SDP97379.1"/>
    <property type="molecule type" value="Genomic_DNA"/>
</dbReference>
<organism evidence="2 3">
    <name type="scientific">Litchfieldia salsa</name>
    <dbReference type="NCBI Taxonomy" id="930152"/>
    <lineage>
        <taxon>Bacteria</taxon>
        <taxon>Bacillati</taxon>
        <taxon>Bacillota</taxon>
        <taxon>Bacilli</taxon>
        <taxon>Bacillales</taxon>
        <taxon>Bacillaceae</taxon>
        <taxon>Litchfieldia</taxon>
    </lineage>
</organism>
<keyword evidence="1" id="KW-1133">Transmembrane helix</keyword>
<feature type="transmembrane region" description="Helical" evidence="1">
    <location>
        <begin position="23"/>
        <end position="45"/>
    </location>
</feature>
<reference evidence="3" key="1">
    <citation type="submission" date="2016-10" db="EMBL/GenBank/DDBJ databases">
        <authorList>
            <person name="Varghese N."/>
            <person name="Submissions S."/>
        </authorList>
    </citation>
    <scope>NUCLEOTIDE SEQUENCE [LARGE SCALE GENOMIC DNA]</scope>
    <source>
        <strain evidence="3">IBRC-M10078</strain>
    </source>
</reference>
<dbReference type="RefSeq" id="WP_175490437.1">
    <property type="nucleotide sequence ID" value="NZ_FNJU01000028.1"/>
</dbReference>
<proteinExistence type="predicted"/>
<protein>
    <submittedName>
        <fullName evidence="2">Uncharacterized protein</fullName>
    </submittedName>
</protein>
<evidence type="ECO:0000256" key="1">
    <source>
        <dbReference type="SAM" id="Phobius"/>
    </source>
</evidence>
<sequence length="48" mass="5657">MVRFVNDLAEAIYDLFKFIIRSLCYLVAGMIMVGVPMYMIVWLFGMFQ</sequence>
<keyword evidence="1" id="KW-0472">Membrane</keyword>
<dbReference type="STRING" id="930152.SAMN05216565_12819"/>
<keyword evidence="1" id="KW-0812">Transmembrane</keyword>
<dbReference type="AlphaFoldDB" id="A0A1H0X3F5"/>
<gene>
    <name evidence="2" type="ORF">SAMN05216565_12819</name>
</gene>
<keyword evidence="3" id="KW-1185">Reference proteome</keyword>
<evidence type="ECO:0000313" key="3">
    <source>
        <dbReference type="Proteomes" id="UP000199159"/>
    </source>
</evidence>
<dbReference type="Proteomes" id="UP000199159">
    <property type="component" value="Unassembled WGS sequence"/>
</dbReference>
<accession>A0A1H0X3F5</accession>
<name>A0A1H0X3F5_9BACI</name>